<evidence type="ECO:0000259" key="5">
    <source>
        <dbReference type="PROSITE" id="PS50893"/>
    </source>
</evidence>
<dbReference type="InterPro" id="IPR050166">
    <property type="entry name" value="ABC_transporter_ATP-bind"/>
</dbReference>
<sequence length="259" mass="28480">MTSNAFTLDDVGVTFETPDGPLIAVQDVKMDVEKGRFVVLIGPSGCGKSTLLRVLSDLLPASKGTARVFGGSGAQARKERRLSFVFQDATLLPWRSVLENVRLPLQVGRWSRLKREANDPAEMVRLVGLEGRENALPHELSGGQRQRVAIARALVTRPDVLLMDEPFGALDEITRDRLNDELLRIWRETGTTIVFVTHSLSEAAFLGQTVVVMAAKPGRILDVIELDARKPGNEIDRTGEAFFGITSDLRHLLERADAA</sequence>
<dbReference type="GO" id="GO:0016887">
    <property type="term" value="F:ATP hydrolysis activity"/>
    <property type="evidence" value="ECO:0007669"/>
    <property type="project" value="InterPro"/>
</dbReference>
<accession>A0A844W0A8</accession>
<comment type="caution">
    <text evidence="6">The sequence shown here is derived from an EMBL/GenBank/DDBJ whole genome shotgun (WGS) entry which is preliminary data.</text>
</comment>
<evidence type="ECO:0000313" key="7">
    <source>
        <dbReference type="Proteomes" id="UP000443843"/>
    </source>
</evidence>
<dbReference type="PANTHER" id="PTHR42788:SF13">
    <property type="entry name" value="ALIPHATIC SULFONATES IMPORT ATP-BINDING PROTEIN SSUB"/>
    <property type="match status" value="1"/>
</dbReference>
<dbReference type="GO" id="GO:0005524">
    <property type="term" value="F:ATP binding"/>
    <property type="evidence" value="ECO:0007669"/>
    <property type="project" value="UniProtKB-KW"/>
</dbReference>
<dbReference type="SMART" id="SM00382">
    <property type="entry name" value="AAA"/>
    <property type="match status" value="1"/>
</dbReference>
<dbReference type="InterPro" id="IPR027417">
    <property type="entry name" value="P-loop_NTPase"/>
</dbReference>
<evidence type="ECO:0000256" key="1">
    <source>
        <dbReference type="ARBA" id="ARBA00005417"/>
    </source>
</evidence>
<proteinExistence type="inferred from homology"/>
<keyword evidence="2" id="KW-0813">Transport</keyword>
<dbReference type="Pfam" id="PF00005">
    <property type="entry name" value="ABC_tran"/>
    <property type="match status" value="1"/>
</dbReference>
<dbReference type="PANTHER" id="PTHR42788">
    <property type="entry name" value="TAURINE IMPORT ATP-BINDING PROTEIN-RELATED"/>
    <property type="match status" value="1"/>
</dbReference>
<organism evidence="6 7">
    <name type="scientific">Pseudooceanicola pacificus</name>
    <dbReference type="NCBI Taxonomy" id="2676438"/>
    <lineage>
        <taxon>Bacteria</taxon>
        <taxon>Pseudomonadati</taxon>
        <taxon>Pseudomonadota</taxon>
        <taxon>Alphaproteobacteria</taxon>
        <taxon>Rhodobacterales</taxon>
        <taxon>Paracoccaceae</taxon>
        <taxon>Pseudooceanicola</taxon>
    </lineage>
</organism>
<dbReference type="InterPro" id="IPR017871">
    <property type="entry name" value="ABC_transporter-like_CS"/>
</dbReference>
<dbReference type="PROSITE" id="PS50893">
    <property type="entry name" value="ABC_TRANSPORTER_2"/>
    <property type="match status" value="1"/>
</dbReference>
<evidence type="ECO:0000256" key="3">
    <source>
        <dbReference type="ARBA" id="ARBA00022741"/>
    </source>
</evidence>
<gene>
    <name evidence="6" type="ORF">GLS40_03830</name>
</gene>
<dbReference type="SUPFAM" id="SSF52540">
    <property type="entry name" value="P-loop containing nucleoside triphosphate hydrolases"/>
    <property type="match status" value="1"/>
</dbReference>
<dbReference type="EMBL" id="WNXQ01000002">
    <property type="protein sequence ID" value="MWB77147.1"/>
    <property type="molecule type" value="Genomic_DNA"/>
</dbReference>
<feature type="domain" description="ABC transporter" evidence="5">
    <location>
        <begin position="6"/>
        <end position="240"/>
    </location>
</feature>
<dbReference type="Proteomes" id="UP000443843">
    <property type="component" value="Unassembled WGS sequence"/>
</dbReference>
<evidence type="ECO:0000256" key="2">
    <source>
        <dbReference type="ARBA" id="ARBA00022448"/>
    </source>
</evidence>
<keyword evidence="7" id="KW-1185">Reference proteome</keyword>
<name>A0A844W0A8_9RHOB</name>
<dbReference type="Gene3D" id="3.40.50.300">
    <property type="entry name" value="P-loop containing nucleotide triphosphate hydrolases"/>
    <property type="match status" value="1"/>
</dbReference>
<reference evidence="6 7" key="1">
    <citation type="submission" date="2019-11" db="EMBL/GenBank/DDBJ databases">
        <title>Pseudooceanicola pacifica sp. nov., isolated from deep-sea sediment of the Pacific Ocean.</title>
        <authorList>
            <person name="Lyu L."/>
        </authorList>
    </citation>
    <scope>NUCLEOTIDE SEQUENCE [LARGE SCALE GENOMIC DNA]</scope>
    <source>
        <strain evidence="6 7">216_PA32_1</strain>
    </source>
</reference>
<keyword evidence="4 6" id="KW-0067">ATP-binding</keyword>
<protein>
    <submittedName>
        <fullName evidence="6">ATP-binding cassette domain-containing protein</fullName>
    </submittedName>
</protein>
<dbReference type="InterPro" id="IPR003439">
    <property type="entry name" value="ABC_transporter-like_ATP-bd"/>
</dbReference>
<dbReference type="AlphaFoldDB" id="A0A844W0A8"/>
<dbReference type="PROSITE" id="PS00211">
    <property type="entry name" value="ABC_TRANSPORTER_1"/>
    <property type="match status" value="1"/>
</dbReference>
<keyword evidence="3" id="KW-0547">Nucleotide-binding</keyword>
<evidence type="ECO:0000313" key="6">
    <source>
        <dbReference type="EMBL" id="MWB77147.1"/>
    </source>
</evidence>
<dbReference type="CDD" id="cd03293">
    <property type="entry name" value="ABC_NrtD_SsuB_transporters"/>
    <property type="match status" value="1"/>
</dbReference>
<dbReference type="InterPro" id="IPR003593">
    <property type="entry name" value="AAA+_ATPase"/>
</dbReference>
<evidence type="ECO:0000256" key="4">
    <source>
        <dbReference type="ARBA" id="ARBA00022840"/>
    </source>
</evidence>
<dbReference type="RefSeq" id="WP_160381380.1">
    <property type="nucleotide sequence ID" value="NZ_WNXQ01000002.1"/>
</dbReference>
<comment type="similarity">
    <text evidence="1">Belongs to the ABC transporter superfamily.</text>
</comment>